<evidence type="ECO:0000313" key="2">
    <source>
        <dbReference type="Proteomes" id="UP001162162"/>
    </source>
</evidence>
<name>A0AAV8Z2I8_9CUCU</name>
<dbReference type="InterPro" id="IPR036397">
    <property type="entry name" value="RNaseH_sf"/>
</dbReference>
<dbReference type="EMBL" id="JAPWTK010000018">
    <property type="protein sequence ID" value="KAJ8958341.1"/>
    <property type="molecule type" value="Genomic_DNA"/>
</dbReference>
<evidence type="ECO:0000313" key="1">
    <source>
        <dbReference type="EMBL" id="KAJ8958341.1"/>
    </source>
</evidence>
<dbReference type="Gene3D" id="3.30.420.10">
    <property type="entry name" value="Ribonuclease H-like superfamily/Ribonuclease H"/>
    <property type="match status" value="1"/>
</dbReference>
<dbReference type="GO" id="GO:0003676">
    <property type="term" value="F:nucleic acid binding"/>
    <property type="evidence" value="ECO:0007669"/>
    <property type="project" value="InterPro"/>
</dbReference>
<sequence length="219" mass="25886">MKLLRNQNEKDVDLMKTPSSVFFLTLKKTQELSSKLIFSDGLVLMCELNRIYFQQDGAPPHNARINTNWLNTTFNDRWIGTYGPIRWPALSLDLTPLDFWLWGYIQDQVYLTPPVNEENLRQRIIRVCREIPPILYSIRPMPCSEDARHVLITPTANLSSTCRRQFLRRKCFVKAFMARNKSRKRLQRLTKDEKLYLTALRSFHIEVTRSSLNIFKHIL</sequence>
<dbReference type="PANTHER" id="PTHR47326:SF1">
    <property type="entry name" value="HTH PSQ-TYPE DOMAIN-CONTAINING PROTEIN"/>
    <property type="match status" value="1"/>
</dbReference>
<reference evidence="1" key="1">
    <citation type="journal article" date="2023" name="Insect Mol. Biol.">
        <title>Genome sequencing provides insights into the evolution of gene families encoding plant cell wall-degrading enzymes in longhorned beetles.</title>
        <authorList>
            <person name="Shin N.R."/>
            <person name="Okamura Y."/>
            <person name="Kirsch R."/>
            <person name="Pauchet Y."/>
        </authorList>
    </citation>
    <scope>NUCLEOTIDE SEQUENCE</scope>
    <source>
        <strain evidence="1">AMC_N1</strain>
    </source>
</reference>
<comment type="caution">
    <text evidence="1">The sequence shown here is derived from an EMBL/GenBank/DDBJ whole genome shotgun (WGS) entry which is preliminary data.</text>
</comment>
<keyword evidence="2" id="KW-1185">Reference proteome</keyword>
<evidence type="ECO:0008006" key="3">
    <source>
        <dbReference type="Google" id="ProtNLM"/>
    </source>
</evidence>
<dbReference type="PANTHER" id="PTHR47326">
    <property type="entry name" value="TRANSPOSABLE ELEMENT TC3 TRANSPOSASE-LIKE PROTEIN"/>
    <property type="match status" value="1"/>
</dbReference>
<proteinExistence type="predicted"/>
<protein>
    <recommendedName>
        <fullName evidence="3">Transposable element Tc3 transposase</fullName>
    </recommendedName>
</protein>
<accession>A0AAV8Z2I8</accession>
<gene>
    <name evidence="1" type="ORF">NQ318_017487</name>
</gene>
<organism evidence="1 2">
    <name type="scientific">Aromia moschata</name>
    <dbReference type="NCBI Taxonomy" id="1265417"/>
    <lineage>
        <taxon>Eukaryota</taxon>
        <taxon>Metazoa</taxon>
        <taxon>Ecdysozoa</taxon>
        <taxon>Arthropoda</taxon>
        <taxon>Hexapoda</taxon>
        <taxon>Insecta</taxon>
        <taxon>Pterygota</taxon>
        <taxon>Neoptera</taxon>
        <taxon>Endopterygota</taxon>
        <taxon>Coleoptera</taxon>
        <taxon>Polyphaga</taxon>
        <taxon>Cucujiformia</taxon>
        <taxon>Chrysomeloidea</taxon>
        <taxon>Cerambycidae</taxon>
        <taxon>Cerambycinae</taxon>
        <taxon>Callichromatini</taxon>
        <taxon>Aromia</taxon>
    </lineage>
</organism>
<dbReference type="AlphaFoldDB" id="A0AAV8Z2I8"/>
<dbReference type="Proteomes" id="UP001162162">
    <property type="component" value="Unassembled WGS sequence"/>
</dbReference>